<dbReference type="SUPFAM" id="SSF56672">
    <property type="entry name" value="DNA/RNA polymerases"/>
    <property type="match status" value="1"/>
</dbReference>
<dbReference type="PROSITE" id="PS50878">
    <property type="entry name" value="RT_POL"/>
    <property type="match status" value="1"/>
</dbReference>
<feature type="compositionally biased region" description="Polar residues" evidence="3">
    <location>
        <begin position="274"/>
        <end position="297"/>
    </location>
</feature>
<dbReference type="InterPro" id="IPR000477">
    <property type="entry name" value="RT_dom"/>
</dbReference>
<dbReference type="Proteomes" id="UP000593565">
    <property type="component" value="Unassembled WGS sequence"/>
</dbReference>
<dbReference type="InterPro" id="IPR053134">
    <property type="entry name" value="RNA-dir_DNA_polymerase"/>
</dbReference>
<evidence type="ECO:0000313" key="6">
    <source>
        <dbReference type="Proteomes" id="UP000593565"/>
    </source>
</evidence>
<evidence type="ECO:0000256" key="2">
    <source>
        <dbReference type="ARBA" id="ARBA00012180"/>
    </source>
</evidence>
<comment type="similarity">
    <text evidence="1">Belongs to the beta type-B retroviral polymerase family. HERV class-II K(HML-2) pol subfamily.</text>
</comment>
<feature type="region of interest" description="Disordered" evidence="3">
    <location>
        <begin position="261"/>
        <end position="297"/>
    </location>
</feature>
<dbReference type="CDD" id="cd01647">
    <property type="entry name" value="RT_LTR"/>
    <property type="match status" value="1"/>
</dbReference>
<comment type="caution">
    <text evidence="5">The sequence shown here is derived from an EMBL/GenBank/DDBJ whole genome shotgun (WGS) entry which is preliminary data.</text>
</comment>
<sequence length="297" mass="33320">NTPLPFSATDCRGKTWSLSQGASATGYTRPSTSPASAGFFFVEKKGGGLRPCIVYWGPNQCSVKYCYPLPLVPAALEQLRSATIFTKLDLCSAYNLVCIRVDDEWKMAFSTTSGHYEYLVIVYGLSSTPSVFQCFINDVLKDLLGRSVIIYIDDILIYSSSPGEHVCQVHQVLQRLLQHQLYVKAEKCEIHQHTISFLGYISPEGISMDKGKVHAVVEWLTPQTVRDLQRFLGFANSYASMLYQRFQFHCSHFNIPAEGRPNDCPGIQPPKQHYINSRKPSPQLPSESTWTLPSPLL</sequence>
<name>A0A7J6AA13_AMEME</name>
<evidence type="ECO:0000313" key="5">
    <source>
        <dbReference type="EMBL" id="KAF4078869.1"/>
    </source>
</evidence>
<accession>A0A7J6AA13</accession>
<organism evidence="5 6">
    <name type="scientific">Ameiurus melas</name>
    <name type="common">Black bullhead</name>
    <name type="synonym">Silurus melas</name>
    <dbReference type="NCBI Taxonomy" id="219545"/>
    <lineage>
        <taxon>Eukaryota</taxon>
        <taxon>Metazoa</taxon>
        <taxon>Chordata</taxon>
        <taxon>Craniata</taxon>
        <taxon>Vertebrata</taxon>
        <taxon>Euteleostomi</taxon>
        <taxon>Actinopterygii</taxon>
        <taxon>Neopterygii</taxon>
        <taxon>Teleostei</taxon>
        <taxon>Ostariophysi</taxon>
        <taxon>Siluriformes</taxon>
        <taxon>Ictaluridae</taxon>
        <taxon>Ameiurus</taxon>
    </lineage>
</organism>
<dbReference type="PANTHER" id="PTHR24559">
    <property type="entry name" value="TRANSPOSON TY3-I GAG-POL POLYPROTEIN"/>
    <property type="match status" value="1"/>
</dbReference>
<dbReference type="GO" id="GO:0004523">
    <property type="term" value="F:RNA-DNA hybrid ribonuclease activity"/>
    <property type="evidence" value="ECO:0007669"/>
    <property type="project" value="UniProtKB-EC"/>
</dbReference>
<evidence type="ECO:0000259" key="4">
    <source>
        <dbReference type="PROSITE" id="PS50878"/>
    </source>
</evidence>
<gene>
    <name evidence="5" type="ORF">AMELA_G00186400</name>
</gene>
<dbReference type="Gene3D" id="3.10.10.10">
    <property type="entry name" value="HIV Type 1 Reverse Transcriptase, subunit A, domain 1"/>
    <property type="match status" value="1"/>
</dbReference>
<dbReference type="InterPro" id="IPR043128">
    <property type="entry name" value="Rev_trsase/Diguanyl_cyclase"/>
</dbReference>
<dbReference type="Gene3D" id="3.30.70.270">
    <property type="match status" value="2"/>
</dbReference>
<keyword evidence="6" id="KW-1185">Reference proteome</keyword>
<dbReference type="PANTHER" id="PTHR24559:SF440">
    <property type="entry name" value="RIBONUCLEASE H"/>
    <property type="match status" value="1"/>
</dbReference>
<dbReference type="Pfam" id="PF00078">
    <property type="entry name" value="RVT_1"/>
    <property type="match status" value="1"/>
</dbReference>
<evidence type="ECO:0000256" key="1">
    <source>
        <dbReference type="ARBA" id="ARBA00010879"/>
    </source>
</evidence>
<proteinExistence type="inferred from homology"/>
<protein>
    <recommendedName>
        <fullName evidence="2">ribonuclease H</fullName>
        <ecNumber evidence="2">3.1.26.4</ecNumber>
    </recommendedName>
</protein>
<evidence type="ECO:0000256" key="3">
    <source>
        <dbReference type="SAM" id="MobiDB-lite"/>
    </source>
</evidence>
<dbReference type="EC" id="3.1.26.4" evidence="2"/>
<feature type="non-terminal residue" evidence="5">
    <location>
        <position position="297"/>
    </location>
</feature>
<feature type="domain" description="Reverse transcriptase" evidence="4">
    <location>
        <begin position="23"/>
        <end position="202"/>
    </location>
</feature>
<reference evidence="5 6" key="1">
    <citation type="submission" date="2020-02" db="EMBL/GenBank/DDBJ databases">
        <title>A chromosome-scale genome assembly of the black bullhead catfish (Ameiurus melas).</title>
        <authorList>
            <person name="Wen M."/>
            <person name="Zham M."/>
            <person name="Cabau C."/>
            <person name="Klopp C."/>
            <person name="Donnadieu C."/>
            <person name="Roques C."/>
            <person name="Bouchez O."/>
            <person name="Lampietro C."/>
            <person name="Jouanno E."/>
            <person name="Herpin A."/>
            <person name="Louis A."/>
            <person name="Berthelot C."/>
            <person name="Parey E."/>
            <person name="Roest-Crollius H."/>
            <person name="Braasch I."/>
            <person name="Postlethwait J."/>
            <person name="Robinson-Rechavi M."/>
            <person name="Echchiki A."/>
            <person name="Begum T."/>
            <person name="Montfort J."/>
            <person name="Schartl M."/>
            <person name="Bobe J."/>
            <person name="Guiguen Y."/>
        </authorList>
    </citation>
    <scope>NUCLEOTIDE SEQUENCE [LARGE SCALE GENOMIC DNA]</scope>
    <source>
        <strain evidence="5">M_S1</strain>
        <tissue evidence="5">Blood</tissue>
    </source>
</reference>
<dbReference type="InterPro" id="IPR043502">
    <property type="entry name" value="DNA/RNA_pol_sf"/>
</dbReference>
<dbReference type="EMBL" id="JAAGNN010000016">
    <property type="protein sequence ID" value="KAF4078869.1"/>
    <property type="molecule type" value="Genomic_DNA"/>
</dbReference>
<dbReference type="AlphaFoldDB" id="A0A7J6AA13"/>